<evidence type="ECO:0000313" key="4">
    <source>
        <dbReference type="EMBL" id="MBB5200006.1"/>
    </source>
</evidence>
<comment type="caution">
    <text evidence="4">The sequence shown here is derived from an EMBL/GenBank/DDBJ whole genome shotgun (WGS) entry which is preliminary data.</text>
</comment>
<dbReference type="InterPro" id="IPR015421">
    <property type="entry name" value="PyrdxlP-dep_Trfase_major"/>
</dbReference>
<dbReference type="RefSeq" id="WP_168056344.1">
    <property type="nucleotide sequence ID" value="NZ_JAAOZT010000009.1"/>
</dbReference>
<dbReference type="AlphaFoldDB" id="A0A840RSS2"/>
<protein>
    <submittedName>
        <fullName evidence="4">Arginine/lysine/ornithine decarboxylase</fullName>
    </submittedName>
</protein>
<accession>A0A840RSS2</accession>
<reference evidence="4 5" key="1">
    <citation type="submission" date="2020-08" db="EMBL/GenBank/DDBJ databases">
        <title>Genomic Encyclopedia of Type Strains, Phase IV (KMG-IV): sequencing the most valuable type-strain genomes for metagenomic binning, comparative biology and taxonomic classification.</title>
        <authorList>
            <person name="Goeker M."/>
        </authorList>
    </citation>
    <scope>NUCLEOTIDE SEQUENCE [LARGE SCALE GENOMIC DNA]</scope>
    <source>
        <strain evidence="4 5">DSM 23240</strain>
    </source>
</reference>
<proteinExistence type="predicted"/>
<gene>
    <name evidence="4" type="ORF">HNR39_001838</name>
</gene>
<dbReference type="Gene3D" id="3.40.640.10">
    <property type="entry name" value="Type I PLP-dependent aspartate aminotransferase-like (Major domain)"/>
    <property type="match status" value="1"/>
</dbReference>
<dbReference type="EMBL" id="JACHHQ010000003">
    <property type="protein sequence ID" value="MBB5200006.1"/>
    <property type="molecule type" value="Genomic_DNA"/>
</dbReference>
<evidence type="ECO:0000256" key="2">
    <source>
        <dbReference type="ARBA" id="ARBA00022898"/>
    </source>
</evidence>
<dbReference type="Proteomes" id="UP000571084">
    <property type="component" value="Unassembled WGS sequence"/>
</dbReference>
<dbReference type="Pfam" id="PF01276">
    <property type="entry name" value="OKR_DC_1"/>
    <property type="match status" value="1"/>
</dbReference>
<keyword evidence="2" id="KW-0663">Pyridoxal phosphate</keyword>
<dbReference type="InterPro" id="IPR052357">
    <property type="entry name" value="Orn_Lys_Arg_decarboxylase-I"/>
</dbReference>
<evidence type="ECO:0000313" key="5">
    <source>
        <dbReference type="Proteomes" id="UP000571084"/>
    </source>
</evidence>
<organism evidence="4 5">
    <name type="scientific">Glaciimonas immobilis</name>
    <dbReference type="NCBI Taxonomy" id="728004"/>
    <lineage>
        <taxon>Bacteria</taxon>
        <taxon>Pseudomonadati</taxon>
        <taxon>Pseudomonadota</taxon>
        <taxon>Betaproteobacteria</taxon>
        <taxon>Burkholderiales</taxon>
        <taxon>Oxalobacteraceae</taxon>
        <taxon>Glaciimonas</taxon>
    </lineage>
</organism>
<keyword evidence="5" id="KW-1185">Reference proteome</keyword>
<sequence length="422" mass="47784">MLTTHYKTPIADAILTLRETTKYSFHAFPIYQGNSLSDDELGGKYHALFGKNFFGTELTITGKLFDSFFFSKSVIRESEDLAAALFNADGTLYVTTGTTTSNQIAISALYQCSERFVLIDQSCHQLIHFYLNTLKASVHYIWPQFRCDQSERSIWHIASLIEVVQNAEKKNQSYELIVLTAQSHEGVIYNIPMILRELLDSGIRTRKFLIDEAWGAANYFNPALKEITAMHIDGLMRDYPDLELVCTQSSHKSLSALRQASMIHFRGSETLREKLNIEKFRIHSTSPSYPILASLDMARAQMEQEGEHLLSNALSLAKEFRKKLEIGTAWSCYYINSLPDLGDMNRFVCEDPCKLSINIQALDLTAVEVQSYLYSEHGVYINRITKNSILLNFHIGITAEAVQAILDGLATLQKQQTSLSKK</sequence>
<evidence type="ECO:0000259" key="3">
    <source>
        <dbReference type="Pfam" id="PF01276"/>
    </source>
</evidence>
<evidence type="ECO:0000256" key="1">
    <source>
        <dbReference type="ARBA" id="ARBA00001933"/>
    </source>
</evidence>
<dbReference type="GO" id="GO:0003824">
    <property type="term" value="F:catalytic activity"/>
    <property type="evidence" value="ECO:0007669"/>
    <property type="project" value="InterPro"/>
</dbReference>
<dbReference type="PANTHER" id="PTHR43277:SF4">
    <property type="entry name" value="ARGININE DECARBOXYLASE"/>
    <property type="match status" value="1"/>
</dbReference>
<dbReference type="PANTHER" id="PTHR43277">
    <property type="entry name" value="ARGININE DECARBOXYLASE"/>
    <property type="match status" value="1"/>
</dbReference>
<dbReference type="InterPro" id="IPR000310">
    <property type="entry name" value="Orn/Lys/Arg_deCO2ase_major_dom"/>
</dbReference>
<comment type="cofactor">
    <cofactor evidence="1">
        <name>pyridoxal 5'-phosphate</name>
        <dbReference type="ChEBI" id="CHEBI:597326"/>
    </cofactor>
</comment>
<feature type="domain" description="Orn/Lys/Arg decarboxylases family 1 pyridoxal-P attachment site" evidence="3">
    <location>
        <begin position="8"/>
        <end position="399"/>
    </location>
</feature>
<dbReference type="SUPFAM" id="SSF53383">
    <property type="entry name" value="PLP-dependent transferases"/>
    <property type="match status" value="1"/>
</dbReference>
<name>A0A840RSS2_9BURK</name>
<dbReference type="InterPro" id="IPR015424">
    <property type="entry name" value="PyrdxlP-dep_Trfase"/>
</dbReference>